<evidence type="ECO:0000313" key="4">
    <source>
        <dbReference type="EMBL" id="MDQ0323884.1"/>
    </source>
</evidence>
<feature type="domain" description="Amidohydrolase-related" evidence="3">
    <location>
        <begin position="62"/>
        <end position="447"/>
    </location>
</feature>
<dbReference type="Proteomes" id="UP001230207">
    <property type="component" value="Unassembled WGS sequence"/>
</dbReference>
<dbReference type="Gene3D" id="3.20.20.140">
    <property type="entry name" value="Metal-dependent hydrolases"/>
    <property type="match status" value="1"/>
</dbReference>
<dbReference type="PANTHER" id="PTHR43794">
    <property type="entry name" value="AMINOHYDROLASE SSNA-RELATED"/>
    <property type="match status" value="1"/>
</dbReference>
<reference evidence="4 5" key="1">
    <citation type="submission" date="2023-07" db="EMBL/GenBank/DDBJ databases">
        <title>Genomic Encyclopedia of Type Strains, Phase IV (KMG-IV): sequencing the most valuable type-strain genomes for metagenomic binning, comparative biology and taxonomic classification.</title>
        <authorList>
            <person name="Goeker M."/>
        </authorList>
    </citation>
    <scope>NUCLEOTIDE SEQUENCE [LARGE SCALE GENOMIC DNA]</scope>
    <source>
        <strain evidence="4 5">DSM 1112</strain>
    </source>
</reference>
<dbReference type="SUPFAM" id="SSF51556">
    <property type="entry name" value="Metallo-dependent hydrolases"/>
    <property type="match status" value="1"/>
</dbReference>
<accession>A0ABU0C056</accession>
<keyword evidence="5" id="KW-1185">Reference proteome</keyword>
<protein>
    <submittedName>
        <fullName evidence="4">Cytosine/adenosine deaminase-related metal-dependent hydrolase</fullName>
    </submittedName>
</protein>
<dbReference type="PANTHER" id="PTHR43794:SF11">
    <property type="entry name" value="AMIDOHYDROLASE-RELATED DOMAIN-CONTAINING PROTEIN"/>
    <property type="match status" value="1"/>
</dbReference>
<evidence type="ECO:0000259" key="3">
    <source>
        <dbReference type="Pfam" id="PF01979"/>
    </source>
</evidence>
<dbReference type="InterPro" id="IPR050287">
    <property type="entry name" value="MTA/SAH_deaminase"/>
</dbReference>
<comment type="caution">
    <text evidence="4">The sequence shown here is derived from an EMBL/GenBank/DDBJ whole genome shotgun (WGS) entry which is preliminary data.</text>
</comment>
<dbReference type="Pfam" id="PF01979">
    <property type="entry name" value="Amidohydro_1"/>
    <property type="match status" value="1"/>
</dbReference>
<dbReference type="InterPro" id="IPR006680">
    <property type="entry name" value="Amidohydro-rel"/>
</dbReference>
<evidence type="ECO:0000256" key="2">
    <source>
        <dbReference type="ARBA" id="ARBA00022801"/>
    </source>
</evidence>
<name>A0ABU0C056_9HYPH</name>
<organism evidence="4 5">
    <name type="scientific">Pararhizobium capsulatum DSM 1112</name>
    <dbReference type="NCBI Taxonomy" id="1121113"/>
    <lineage>
        <taxon>Bacteria</taxon>
        <taxon>Pseudomonadati</taxon>
        <taxon>Pseudomonadota</taxon>
        <taxon>Alphaproteobacteria</taxon>
        <taxon>Hyphomicrobiales</taxon>
        <taxon>Rhizobiaceae</taxon>
        <taxon>Rhizobium/Agrobacterium group</taxon>
        <taxon>Pararhizobium</taxon>
    </lineage>
</organism>
<evidence type="ECO:0000256" key="1">
    <source>
        <dbReference type="ARBA" id="ARBA00006745"/>
    </source>
</evidence>
<dbReference type="InterPro" id="IPR032466">
    <property type="entry name" value="Metal_Hydrolase"/>
</dbReference>
<dbReference type="SUPFAM" id="SSF51338">
    <property type="entry name" value="Composite domain of metallo-dependent hydrolases"/>
    <property type="match status" value="2"/>
</dbReference>
<dbReference type="EMBL" id="JAUSVF010000005">
    <property type="protein sequence ID" value="MDQ0323884.1"/>
    <property type="molecule type" value="Genomic_DNA"/>
</dbReference>
<proteinExistence type="inferred from homology"/>
<keyword evidence="2 4" id="KW-0378">Hydrolase</keyword>
<sequence length="497" mass="55242">MSQASIVRASHLYSAPGLDGRWRPLESGAIYQRGGIVEEIGTYDAIREAHPDAPLFGSERSVVLPGFVNGHHHVGLTPTQLGSPDLPLELWLIHRLRARYVDPYLDTVYSAFEMLASGVTAVQHIRAGTIGSIQQSEASAREIIRAYQDIGMRVSLSFSVRDQNRLVYGDDAAFVASLPEELRSKANWHLSRFEGSVDEYIALFQRLRVDYADDSLVGIQLAPANLHWCSDKTLRKFADVSERHDAPIHIHLLETQYQKAYGFKRAGRSAFEHIASLGIVGPRVTIGHGVWATESDLDMVADTGTHICHNCSSNFRLRSGVAPVNQFRSRGINVALGMDEAGINDNRDMLQEMRLVLNAHRQPGMDLADVPSTNEVLTMATLGGARTTPFGEKIGSLRVGCRADLVMFDLDKISYPYLDGNTSVLDAVMHRATPQDIHGVMVDGEIVYRDGQFTRVDHRALLENLSEHMRRPLTEAEQSGKWLGNALLPYAREFYRS</sequence>
<comment type="similarity">
    <text evidence="1">Belongs to the metallo-dependent hydrolases superfamily. ATZ/TRZ family.</text>
</comment>
<gene>
    <name evidence="4" type="ORF">QO002_006091</name>
</gene>
<dbReference type="InterPro" id="IPR011059">
    <property type="entry name" value="Metal-dep_hydrolase_composite"/>
</dbReference>
<dbReference type="GO" id="GO:0016787">
    <property type="term" value="F:hydrolase activity"/>
    <property type="evidence" value="ECO:0007669"/>
    <property type="project" value="UniProtKB-KW"/>
</dbReference>
<evidence type="ECO:0000313" key="5">
    <source>
        <dbReference type="Proteomes" id="UP001230207"/>
    </source>
</evidence>
<dbReference type="Gene3D" id="2.30.40.10">
    <property type="entry name" value="Urease, subunit C, domain 1"/>
    <property type="match status" value="1"/>
</dbReference>
<dbReference type="RefSeq" id="WP_307236909.1">
    <property type="nucleotide sequence ID" value="NZ_JAUSVF010000005.1"/>
</dbReference>